<keyword evidence="2" id="KW-1185">Reference proteome</keyword>
<evidence type="ECO:0000313" key="2">
    <source>
        <dbReference type="Proteomes" id="UP001605036"/>
    </source>
</evidence>
<comment type="caution">
    <text evidence="1">The sequence shown here is derived from an EMBL/GenBank/DDBJ whole genome shotgun (WGS) entry which is preliminary data.</text>
</comment>
<dbReference type="EMBL" id="JBHFFA010000002">
    <property type="protein sequence ID" value="KAL2642011.1"/>
    <property type="molecule type" value="Genomic_DNA"/>
</dbReference>
<gene>
    <name evidence="1" type="ORF">R1flu_009598</name>
</gene>
<protein>
    <submittedName>
        <fullName evidence="1">Uncharacterized protein</fullName>
    </submittedName>
</protein>
<sequence length="69" mass="7939">MVFLFGFHKPFSLRNLLADCSERSATHIAQKPSGETLHYRGTFEEEVPYVREAFWQSDVKSAVRQSCAM</sequence>
<dbReference type="Proteomes" id="UP001605036">
    <property type="component" value="Unassembled WGS sequence"/>
</dbReference>
<accession>A0ABD1Z2L0</accession>
<reference evidence="1 2" key="1">
    <citation type="submission" date="2024-09" db="EMBL/GenBank/DDBJ databases">
        <title>Chromosome-scale assembly of Riccia fluitans.</title>
        <authorList>
            <person name="Paukszto L."/>
            <person name="Sawicki J."/>
            <person name="Karawczyk K."/>
            <person name="Piernik-Szablinska J."/>
            <person name="Szczecinska M."/>
            <person name="Mazdziarz M."/>
        </authorList>
    </citation>
    <scope>NUCLEOTIDE SEQUENCE [LARGE SCALE GENOMIC DNA]</scope>
    <source>
        <strain evidence="1">Rf_01</strain>
        <tissue evidence="1">Aerial parts of the thallus</tissue>
    </source>
</reference>
<dbReference type="AlphaFoldDB" id="A0ABD1Z2L0"/>
<evidence type="ECO:0000313" key="1">
    <source>
        <dbReference type="EMBL" id="KAL2642011.1"/>
    </source>
</evidence>
<name>A0ABD1Z2L0_9MARC</name>
<proteinExistence type="predicted"/>
<organism evidence="1 2">
    <name type="scientific">Riccia fluitans</name>
    <dbReference type="NCBI Taxonomy" id="41844"/>
    <lineage>
        <taxon>Eukaryota</taxon>
        <taxon>Viridiplantae</taxon>
        <taxon>Streptophyta</taxon>
        <taxon>Embryophyta</taxon>
        <taxon>Marchantiophyta</taxon>
        <taxon>Marchantiopsida</taxon>
        <taxon>Marchantiidae</taxon>
        <taxon>Marchantiales</taxon>
        <taxon>Ricciaceae</taxon>
        <taxon>Riccia</taxon>
    </lineage>
</organism>